<dbReference type="GO" id="GO:0004519">
    <property type="term" value="F:endonuclease activity"/>
    <property type="evidence" value="ECO:0007669"/>
    <property type="project" value="UniProtKB-KW"/>
</dbReference>
<proteinExistence type="inferred from homology"/>
<dbReference type="Proteomes" id="UP000292695">
    <property type="component" value="Unassembled WGS sequence"/>
</dbReference>
<dbReference type="InterPro" id="IPR012933">
    <property type="entry name" value="HicA_mRNA_interferase"/>
</dbReference>
<evidence type="ECO:0000256" key="4">
    <source>
        <dbReference type="ARBA" id="ARBA00022759"/>
    </source>
</evidence>
<comment type="similarity">
    <text evidence="1">Belongs to the HicA mRNA interferase family.</text>
</comment>
<evidence type="ECO:0000256" key="2">
    <source>
        <dbReference type="ARBA" id="ARBA00022649"/>
    </source>
</evidence>
<dbReference type="Gene3D" id="3.30.920.30">
    <property type="entry name" value="Hypothetical protein"/>
    <property type="match status" value="1"/>
</dbReference>
<keyword evidence="7" id="KW-0346">Stress response</keyword>
<keyword evidence="3" id="KW-0540">Nuclease</keyword>
<evidence type="ECO:0000313" key="9">
    <source>
        <dbReference type="Proteomes" id="UP000292695"/>
    </source>
</evidence>
<keyword evidence="9" id="KW-1185">Reference proteome</keyword>
<dbReference type="GO" id="GO:0003729">
    <property type="term" value="F:mRNA binding"/>
    <property type="evidence" value="ECO:0007669"/>
    <property type="project" value="InterPro"/>
</dbReference>
<keyword evidence="4" id="KW-0255">Endonuclease</keyword>
<gene>
    <name evidence="8" type="ORF">E0H50_00860</name>
</gene>
<evidence type="ECO:0000256" key="3">
    <source>
        <dbReference type="ARBA" id="ARBA00022722"/>
    </source>
</evidence>
<name>A0A4R0J8R3_9ACTN</name>
<accession>A0A4R0J8R3</accession>
<dbReference type="OrthoDB" id="5121861at2"/>
<dbReference type="InterPro" id="IPR038570">
    <property type="entry name" value="HicA_sf"/>
</dbReference>
<dbReference type="GO" id="GO:0016787">
    <property type="term" value="F:hydrolase activity"/>
    <property type="evidence" value="ECO:0007669"/>
    <property type="project" value="UniProtKB-KW"/>
</dbReference>
<organism evidence="8 9">
    <name type="scientific">Kribbella sindirgiensis</name>
    <dbReference type="NCBI Taxonomy" id="1124744"/>
    <lineage>
        <taxon>Bacteria</taxon>
        <taxon>Bacillati</taxon>
        <taxon>Actinomycetota</taxon>
        <taxon>Actinomycetes</taxon>
        <taxon>Propionibacteriales</taxon>
        <taxon>Kribbellaceae</taxon>
        <taxon>Kribbella</taxon>
    </lineage>
</organism>
<evidence type="ECO:0000256" key="1">
    <source>
        <dbReference type="ARBA" id="ARBA00006620"/>
    </source>
</evidence>
<evidence type="ECO:0000256" key="5">
    <source>
        <dbReference type="ARBA" id="ARBA00022801"/>
    </source>
</evidence>
<protein>
    <submittedName>
        <fullName evidence="8">Addiction module toxin, HicA family</fullName>
    </submittedName>
</protein>
<keyword evidence="2" id="KW-1277">Toxin-antitoxin system</keyword>
<keyword evidence="5" id="KW-0378">Hydrolase</keyword>
<reference evidence="8 9" key="1">
    <citation type="submission" date="2019-02" db="EMBL/GenBank/DDBJ databases">
        <title>Kribbella capetownensis sp. nov. and Kribbella speibonae sp. nov., isolated from soil.</title>
        <authorList>
            <person name="Curtis S.M."/>
            <person name="Norton I."/>
            <person name="Everest G.J."/>
            <person name="Meyers P.R."/>
        </authorList>
    </citation>
    <scope>NUCLEOTIDE SEQUENCE [LARGE SCALE GENOMIC DNA]</scope>
    <source>
        <strain evidence="8 9">DSM 27082</strain>
    </source>
</reference>
<evidence type="ECO:0000313" key="8">
    <source>
        <dbReference type="EMBL" id="TCC43073.1"/>
    </source>
</evidence>
<dbReference type="EMBL" id="SJKA01000001">
    <property type="protein sequence ID" value="TCC43073.1"/>
    <property type="molecule type" value="Genomic_DNA"/>
</dbReference>
<sequence length="75" mass="8104">MKAREVIRTIQRAGGKQIRQVGSHRRFCVEYTKADGVTGTVFTTVPDHGGDIPIGTLASIEKALEPALGKGWLRG</sequence>
<dbReference type="SUPFAM" id="SSF54786">
    <property type="entry name" value="YcfA/nrd intein domain"/>
    <property type="match status" value="1"/>
</dbReference>
<dbReference type="AlphaFoldDB" id="A0A4R0J8R3"/>
<evidence type="ECO:0000256" key="7">
    <source>
        <dbReference type="ARBA" id="ARBA00023016"/>
    </source>
</evidence>
<evidence type="ECO:0000256" key="6">
    <source>
        <dbReference type="ARBA" id="ARBA00022884"/>
    </source>
</evidence>
<dbReference type="RefSeq" id="WP_131283712.1">
    <property type="nucleotide sequence ID" value="NZ_SJKA01000001.1"/>
</dbReference>
<keyword evidence="6" id="KW-0694">RNA-binding</keyword>
<dbReference type="Pfam" id="PF07927">
    <property type="entry name" value="HicA_toxin"/>
    <property type="match status" value="1"/>
</dbReference>
<comment type="caution">
    <text evidence="8">The sequence shown here is derived from an EMBL/GenBank/DDBJ whole genome shotgun (WGS) entry which is preliminary data.</text>
</comment>